<dbReference type="Proteomes" id="UP000422569">
    <property type="component" value="Plasmid unnamed1"/>
</dbReference>
<protein>
    <submittedName>
        <fullName evidence="1">TIGR02300 family protein</fullName>
    </submittedName>
</protein>
<gene>
    <name evidence="1" type="ORF">F7D14_20180</name>
</gene>
<dbReference type="KEGG" id="mpar:F7D14_20180"/>
<keyword evidence="1" id="KW-0614">Plasmid</keyword>
<evidence type="ECO:0000313" key="1">
    <source>
        <dbReference type="EMBL" id="QGM99913.1"/>
    </source>
</evidence>
<dbReference type="Pfam" id="PF09538">
    <property type="entry name" value="FYDLN_acid"/>
    <property type="match status" value="1"/>
</dbReference>
<organism evidence="1 2">
    <name type="scientific">Methylocystis parvus</name>
    <dbReference type="NCBI Taxonomy" id="134"/>
    <lineage>
        <taxon>Bacteria</taxon>
        <taxon>Pseudomonadati</taxon>
        <taxon>Pseudomonadota</taxon>
        <taxon>Alphaproteobacteria</taxon>
        <taxon>Hyphomicrobiales</taxon>
        <taxon>Methylocystaceae</taxon>
        <taxon>Methylocystis</taxon>
    </lineage>
</organism>
<geneLocation type="plasmid" evidence="1">
    <name>unnamed1</name>
</geneLocation>
<evidence type="ECO:0000313" key="2">
    <source>
        <dbReference type="Proteomes" id="UP000422569"/>
    </source>
</evidence>
<sequence>MAKAELGAKRRCLTCGAPFYDLNRMPIVCPKCAAAFQVVEIVRSAPKRAPLSRAAYARPTPVAPAIVDADLLKEQAEDDEMEDGEAPAI</sequence>
<accession>A0A6B8MF70</accession>
<dbReference type="EMBL" id="CP044332">
    <property type="protein sequence ID" value="QGM99913.1"/>
    <property type="molecule type" value="Genomic_DNA"/>
</dbReference>
<dbReference type="InterPro" id="IPR012644">
    <property type="entry name" value="CHP02300_FYDLN_acid"/>
</dbReference>
<reference evidence="1 2" key="1">
    <citation type="submission" date="2019-09" db="EMBL/GenBank/DDBJ databases">
        <title>Isolation and complete genome sequencing of Methylocystis species.</title>
        <authorList>
            <person name="Rumah B.L."/>
            <person name="Stead C.E."/>
            <person name="Stevens B.C."/>
            <person name="Minton N.P."/>
            <person name="Grosse-Honebrink A."/>
            <person name="Zhang Y."/>
        </authorList>
    </citation>
    <scope>NUCLEOTIDE SEQUENCE [LARGE SCALE GENOMIC DNA]</scope>
    <source>
        <strain evidence="1 2">BRCS2</strain>
        <plasmid evidence="1 2">unnamed1</plasmid>
    </source>
</reference>
<dbReference type="NCBIfam" id="TIGR02300">
    <property type="entry name" value="FYDLN_acid"/>
    <property type="match status" value="1"/>
</dbReference>
<dbReference type="RefSeq" id="WP_016921286.1">
    <property type="nucleotide sequence ID" value="NZ_CP044332.1"/>
</dbReference>
<name>A0A6B8MF70_9HYPH</name>
<dbReference type="AlphaFoldDB" id="A0A6B8MF70"/>
<keyword evidence="2" id="KW-1185">Reference proteome</keyword>
<proteinExistence type="predicted"/>